<name>A0A329QN49_9ACTN</name>
<dbReference type="RefSeq" id="WP_112258637.1">
    <property type="nucleotide sequence ID" value="NZ_QMIG01000011.1"/>
</dbReference>
<evidence type="ECO:0000256" key="2">
    <source>
        <dbReference type="ARBA" id="ARBA00022729"/>
    </source>
</evidence>
<evidence type="ECO:0000313" key="7">
    <source>
        <dbReference type="Proteomes" id="UP000250462"/>
    </source>
</evidence>
<organism evidence="6 7">
    <name type="scientific">Phytoactinopolyspora halophila</name>
    <dbReference type="NCBI Taxonomy" id="1981511"/>
    <lineage>
        <taxon>Bacteria</taxon>
        <taxon>Bacillati</taxon>
        <taxon>Actinomycetota</taxon>
        <taxon>Actinomycetes</taxon>
        <taxon>Jiangellales</taxon>
        <taxon>Jiangellaceae</taxon>
        <taxon>Phytoactinopolyspora</taxon>
    </lineage>
</organism>
<feature type="region of interest" description="Disordered" evidence="3">
    <location>
        <begin position="29"/>
        <end position="62"/>
    </location>
</feature>
<gene>
    <name evidence="6" type="ORF">DPM12_12390</name>
</gene>
<dbReference type="CDD" id="cd06332">
    <property type="entry name" value="PBP1_aromatic_compounds-like"/>
    <property type="match status" value="1"/>
</dbReference>
<evidence type="ECO:0000313" key="6">
    <source>
        <dbReference type="EMBL" id="RAW13795.1"/>
    </source>
</evidence>
<reference evidence="6 7" key="1">
    <citation type="submission" date="2018-06" db="EMBL/GenBank/DDBJ databases">
        <title>Phytoactinopolyspora halophila sp. nov., a novel halophilic actinomycete isolated from a saline soil in China.</title>
        <authorList>
            <person name="Tang S.-K."/>
        </authorList>
    </citation>
    <scope>NUCLEOTIDE SEQUENCE [LARGE SCALE GENOMIC DNA]</scope>
    <source>
        <strain evidence="6 7">YIM 96934</strain>
    </source>
</reference>
<dbReference type="PANTHER" id="PTHR30483:SF6">
    <property type="entry name" value="PERIPLASMIC BINDING PROTEIN OF ABC TRANSPORTER FOR NATURAL AMINO ACIDS"/>
    <property type="match status" value="1"/>
</dbReference>
<dbReference type="InterPro" id="IPR028082">
    <property type="entry name" value="Peripla_BP_I"/>
</dbReference>
<keyword evidence="7" id="KW-1185">Reference proteome</keyword>
<dbReference type="SUPFAM" id="SSF53822">
    <property type="entry name" value="Periplasmic binding protein-like I"/>
    <property type="match status" value="1"/>
</dbReference>
<dbReference type="EMBL" id="QMIG01000011">
    <property type="protein sequence ID" value="RAW13795.1"/>
    <property type="molecule type" value="Genomic_DNA"/>
</dbReference>
<evidence type="ECO:0000259" key="5">
    <source>
        <dbReference type="Pfam" id="PF13458"/>
    </source>
</evidence>
<comment type="caution">
    <text evidence="6">The sequence shown here is derived from an EMBL/GenBank/DDBJ whole genome shotgun (WGS) entry which is preliminary data.</text>
</comment>
<dbReference type="Proteomes" id="UP000250462">
    <property type="component" value="Unassembled WGS sequence"/>
</dbReference>
<comment type="similarity">
    <text evidence="1">Belongs to the leucine-binding protein family.</text>
</comment>
<feature type="compositionally biased region" description="Acidic residues" evidence="3">
    <location>
        <begin position="40"/>
        <end position="52"/>
    </location>
</feature>
<dbReference type="InterPro" id="IPR051010">
    <property type="entry name" value="BCAA_transport"/>
</dbReference>
<dbReference type="InterPro" id="IPR028081">
    <property type="entry name" value="Leu-bd"/>
</dbReference>
<dbReference type="OrthoDB" id="3759485at2"/>
<keyword evidence="2 4" id="KW-0732">Signal</keyword>
<dbReference type="PANTHER" id="PTHR30483">
    <property type="entry name" value="LEUCINE-SPECIFIC-BINDING PROTEIN"/>
    <property type="match status" value="1"/>
</dbReference>
<dbReference type="PROSITE" id="PS51257">
    <property type="entry name" value="PROKAR_LIPOPROTEIN"/>
    <property type="match status" value="1"/>
</dbReference>
<feature type="domain" description="Leucine-binding protein" evidence="5">
    <location>
        <begin position="67"/>
        <end position="406"/>
    </location>
</feature>
<evidence type="ECO:0000256" key="3">
    <source>
        <dbReference type="SAM" id="MobiDB-lite"/>
    </source>
</evidence>
<evidence type="ECO:0000256" key="1">
    <source>
        <dbReference type="ARBA" id="ARBA00010062"/>
    </source>
</evidence>
<sequence>MTSTIPRRLRTPLAVTAAAMLVAVACSAPGADETAPPEQAGEDAEGPGDGQEDTPTGEVPDIDADAINVGVLAPTTGTVAASGQDMLNGWNLYWDEHGSSVAGREIESVHEDTAGDPSTGLNKAQRLVGDVGVDMLVGPLLANVGLAVAEEMNRQQMPVLLPIVSADDLTQREQLDWVLRPAGWTSSQTTHVLGEYVAEQGYERAVTICNDYAFGHESCGGFANTFTDAGGEVVEQLWNPLGTQDFSTYIAEIQQADPDVVFSEQVGADSVRLVQAWSSFGLTDEIPLFGNDTLLDQSLLRNMGDEAIGLQSIGRFTEGREAPATQEFVNAYLDAYDELPSYYAAAMYTAARWVAEAVEAVDGDVSDGEAFLDAVRDVQLDDSPMGPMSLDEYGNPIQDVDLRRVERRDDGRLWNVSVETFESVGQFWTYDPDEFLDQPVYSREYQGIE</sequence>
<protein>
    <submittedName>
        <fullName evidence="6">ABC transporter substrate-binding protein</fullName>
    </submittedName>
</protein>
<accession>A0A329QN49</accession>
<evidence type="ECO:0000256" key="4">
    <source>
        <dbReference type="SAM" id="SignalP"/>
    </source>
</evidence>
<proteinExistence type="inferred from homology"/>
<dbReference type="Gene3D" id="3.40.50.2300">
    <property type="match status" value="2"/>
</dbReference>
<feature type="chain" id="PRO_5016261548" evidence="4">
    <location>
        <begin position="31"/>
        <end position="449"/>
    </location>
</feature>
<dbReference type="AlphaFoldDB" id="A0A329QN49"/>
<dbReference type="Pfam" id="PF13458">
    <property type="entry name" value="Peripla_BP_6"/>
    <property type="match status" value="1"/>
</dbReference>
<feature type="signal peptide" evidence="4">
    <location>
        <begin position="1"/>
        <end position="30"/>
    </location>
</feature>